<keyword evidence="7" id="KW-1133">Transmembrane helix</keyword>
<comment type="caution">
    <text evidence="11">The sequence shown here is derived from an EMBL/GenBank/DDBJ whole genome shotgun (WGS) entry which is preliminary data.</text>
</comment>
<keyword evidence="3 10" id="KW-0489">Methyltransferase</keyword>
<evidence type="ECO:0000256" key="10">
    <source>
        <dbReference type="RuleBase" id="RU366043"/>
    </source>
</evidence>
<evidence type="ECO:0000256" key="3">
    <source>
        <dbReference type="ARBA" id="ARBA00022603"/>
    </source>
</evidence>
<dbReference type="Gene3D" id="3.40.50.150">
    <property type="entry name" value="Vaccinia Virus protein VP39"/>
    <property type="match status" value="1"/>
</dbReference>
<comment type="similarity">
    <text evidence="2 10">Belongs to the methyltransferase superfamily.</text>
</comment>
<comment type="subcellular location">
    <subcellularLocation>
        <location evidence="1">Golgi apparatus membrane</location>
        <topology evidence="1">Single-pass type II membrane protein</topology>
    </subcellularLocation>
    <subcellularLocation>
        <location evidence="10">Membrane</location>
        <topology evidence="10">Single-pass type II membrane protein</topology>
    </subcellularLocation>
</comment>
<dbReference type="Proteomes" id="UP000222542">
    <property type="component" value="Unassembled WGS sequence"/>
</dbReference>
<dbReference type="GO" id="GO:0008168">
    <property type="term" value="F:methyltransferase activity"/>
    <property type="evidence" value="ECO:0007669"/>
    <property type="project" value="UniProtKB-UniRule"/>
</dbReference>
<evidence type="ECO:0000256" key="7">
    <source>
        <dbReference type="ARBA" id="ARBA00022989"/>
    </source>
</evidence>
<evidence type="ECO:0000256" key="4">
    <source>
        <dbReference type="ARBA" id="ARBA00022679"/>
    </source>
</evidence>
<keyword evidence="6 10" id="KW-0735">Signal-anchor</keyword>
<reference evidence="11 12" key="1">
    <citation type="journal article" date="2014" name="Nat. Genet.">
        <title>Genome sequence of the hot pepper provides insights into the evolution of pungency in Capsicum species.</title>
        <authorList>
            <person name="Kim S."/>
            <person name="Park M."/>
            <person name="Yeom S.I."/>
            <person name="Kim Y.M."/>
            <person name="Lee J.M."/>
            <person name="Lee H.A."/>
            <person name="Seo E."/>
            <person name="Choi J."/>
            <person name="Cheong K."/>
            <person name="Kim K.T."/>
            <person name="Jung K."/>
            <person name="Lee G.W."/>
            <person name="Oh S.K."/>
            <person name="Bae C."/>
            <person name="Kim S.B."/>
            <person name="Lee H.Y."/>
            <person name="Kim S.Y."/>
            <person name="Kim M.S."/>
            <person name="Kang B.C."/>
            <person name="Jo Y.D."/>
            <person name="Yang H.B."/>
            <person name="Jeong H.J."/>
            <person name="Kang W.H."/>
            <person name="Kwon J.K."/>
            <person name="Shin C."/>
            <person name="Lim J.Y."/>
            <person name="Park J.H."/>
            <person name="Huh J.H."/>
            <person name="Kim J.S."/>
            <person name="Kim B.D."/>
            <person name="Cohen O."/>
            <person name="Paran I."/>
            <person name="Suh M.C."/>
            <person name="Lee S.B."/>
            <person name="Kim Y.K."/>
            <person name="Shin Y."/>
            <person name="Noh S.J."/>
            <person name="Park J."/>
            <person name="Seo Y.S."/>
            <person name="Kwon S.Y."/>
            <person name="Kim H.A."/>
            <person name="Park J.M."/>
            <person name="Kim H.J."/>
            <person name="Choi S.B."/>
            <person name="Bosland P.W."/>
            <person name="Reeves G."/>
            <person name="Jo S.H."/>
            <person name="Lee B.W."/>
            <person name="Cho H.T."/>
            <person name="Choi H.S."/>
            <person name="Lee M.S."/>
            <person name="Yu Y."/>
            <person name="Do Choi Y."/>
            <person name="Park B.S."/>
            <person name="van Deynze A."/>
            <person name="Ashrafi H."/>
            <person name="Hill T."/>
            <person name="Kim W.T."/>
            <person name="Pai H.S."/>
            <person name="Ahn H.K."/>
            <person name="Yeam I."/>
            <person name="Giovannoni J.J."/>
            <person name="Rose J.K."/>
            <person name="Sorensen I."/>
            <person name="Lee S.J."/>
            <person name="Kim R.W."/>
            <person name="Choi I.Y."/>
            <person name="Choi B.S."/>
            <person name="Lim J.S."/>
            <person name="Lee Y.H."/>
            <person name="Choi D."/>
        </authorList>
    </citation>
    <scope>NUCLEOTIDE SEQUENCE [LARGE SCALE GENOMIC DNA]</scope>
    <source>
        <strain evidence="12">cv. CM334</strain>
    </source>
</reference>
<keyword evidence="4 10" id="KW-0808">Transferase</keyword>
<dbReference type="GO" id="GO:0000139">
    <property type="term" value="C:Golgi membrane"/>
    <property type="evidence" value="ECO:0007669"/>
    <property type="project" value="UniProtKB-SubCell"/>
</dbReference>
<keyword evidence="5" id="KW-0812">Transmembrane</keyword>
<name>A0A2G2YJY1_CAPAN</name>
<evidence type="ECO:0000256" key="1">
    <source>
        <dbReference type="ARBA" id="ARBA00004323"/>
    </source>
</evidence>
<dbReference type="Pfam" id="PF03141">
    <property type="entry name" value="Methyltransf_29"/>
    <property type="match status" value="1"/>
</dbReference>
<dbReference type="EC" id="2.1.1.-" evidence="10"/>
<evidence type="ECO:0000256" key="5">
    <source>
        <dbReference type="ARBA" id="ARBA00022692"/>
    </source>
</evidence>
<keyword evidence="9 10" id="KW-0325">Glycoprotein</keyword>
<evidence type="ECO:0000313" key="12">
    <source>
        <dbReference type="Proteomes" id="UP000222542"/>
    </source>
</evidence>
<evidence type="ECO:0000313" key="11">
    <source>
        <dbReference type="EMBL" id="PHT70044.1"/>
    </source>
</evidence>
<dbReference type="GO" id="GO:0005737">
    <property type="term" value="C:cytoplasm"/>
    <property type="evidence" value="ECO:0000318"/>
    <property type="project" value="GO_Central"/>
</dbReference>
<dbReference type="InterPro" id="IPR029063">
    <property type="entry name" value="SAM-dependent_MTases_sf"/>
</dbReference>
<dbReference type="EMBL" id="AYRZ02000010">
    <property type="protein sequence ID" value="PHT70044.1"/>
    <property type="molecule type" value="Genomic_DNA"/>
</dbReference>
<proteinExistence type="inferred from homology"/>
<gene>
    <name evidence="11" type="ORF">T459_25148</name>
</gene>
<evidence type="ECO:0000256" key="9">
    <source>
        <dbReference type="ARBA" id="ARBA00023180"/>
    </source>
</evidence>
<dbReference type="SUPFAM" id="SSF53335">
    <property type="entry name" value="S-adenosyl-L-methionine-dependent methyltransferases"/>
    <property type="match status" value="1"/>
</dbReference>
<dbReference type="InterPro" id="IPR004159">
    <property type="entry name" value="Put_SAM_MeTrfase"/>
</dbReference>
<evidence type="ECO:0000256" key="2">
    <source>
        <dbReference type="ARBA" id="ARBA00008361"/>
    </source>
</evidence>
<dbReference type="Gramene" id="PHT70044">
    <property type="protein sequence ID" value="PHT70044"/>
    <property type="gene ID" value="T459_25148"/>
</dbReference>
<dbReference type="PANTHER" id="PTHR10108">
    <property type="entry name" value="SAM-DEPENDENT METHYLTRANSFERASE"/>
    <property type="match status" value="1"/>
</dbReference>
<organism evidence="11 12">
    <name type="scientific">Capsicum annuum</name>
    <name type="common">Capsicum pepper</name>
    <dbReference type="NCBI Taxonomy" id="4072"/>
    <lineage>
        <taxon>Eukaryota</taxon>
        <taxon>Viridiplantae</taxon>
        <taxon>Streptophyta</taxon>
        <taxon>Embryophyta</taxon>
        <taxon>Tracheophyta</taxon>
        <taxon>Spermatophyta</taxon>
        <taxon>Magnoliopsida</taxon>
        <taxon>eudicotyledons</taxon>
        <taxon>Gunneridae</taxon>
        <taxon>Pentapetalae</taxon>
        <taxon>asterids</taxon>
        <taxon>lamiids</taxon>
        <taxon>Solanales</taxon>
        <taxon>Solanaceae</taxon>
        <taxon>Solanoideae</taxon>
        <taxon>Capsiceae</taxon>
        <taxon>Capsicum</taxon>
    </lineage>
</organism>
<evidence type="ECO:0000256" key="6">
    <source>
        <dbReference type="ARBA" id="ARBA00022968"/>
    </source>
</evidence>
<keyword evidence="8" id="KW-0472">Membrane</keyword>
<evidence type="ECO:0000256" key="8">
    <source>
        <dbReference type="ARBA" id="ARBA00023136"/>
    </source>
</evidence>
<dbReference type="AlphaFoldDB" id="A0A2G2YJY1"/>
<protein>
    <recommendedName>
        <fullName evidence="10">Methyltransferase</fullName>
        <ecNumber evidence="10">2.1.1.-</ecNumber>
    </recommendedName>
</protein>
<dbReference type="STRING" id="4072.A0A2G2YJY1"/>
<accession>A0A2G2YJY1</accession>
<keyword evidence="12" id="KW-1185">Reference proteome</keyword>
<reference evidence="11 12" key="2">
    <citation type="journal article" date="2017" name="Genome Biol.">
        <title>New reference genome sequences of hot pepper reveal the massive evolution of plant disease-resistance genes by retroduplication.</title>
        <authorList>
            <person name="Kim S."/>
            <person name="Park J."/>
            <person name="Yeom S.I."/>
            <person name="Kim Y.M."/>
            <person name="Seo E."/>
            <person name="Kim K.T."/>
            <person name="Kim M.S."/>
            <person name="Lee J.M."/>
            <person name="Cheong K."/>
            <person name="Shin H.S."/>
            <person name="Kim S.B."/>
            <person name="Han K."/>
            <person name="Lee J."/>
            <person name="Park M."/>
            <person name="Lee H.A."/>
            <person name="Lee H.Y."/>
            <person name="Lee Y."/>
            <person name="Oh S."/>
            <person name="Lee J.H."/>
            <person name="Choi E."/>
            <person name="Choi E."/>
            <person name="Lee S.E."/>
            <person name="Jeon J."/>
            <person name="Kim H."/>
            <person name="Choi G."/>
            <person name="Song H."/>
            <person name="Lee J."/>
            <person name="Lee S.C."/>
            <person name="Kwon J.K."/>
            <person name="Lee H.Y."/>
            <person name="Koo N."/>
            <person name="Hong Y."/>
            <person name="Kim R.W."/>
            <person name="Kang W.H."/>
            <person name="Huh J.H."/>
            <person name="Kang B.C."/>
            <person name="Yang T.J."/>
            <person name="Lee Y.H."/>
            <person name="Bennetzen J.L."/>
            <person name="Choi D."/>
        </authorList>
    </citation>
    <scope>NUCLEOTIDE SEQUENCE [LARGE SCALE GENOMIC DNA]</scope>
    <source>
        <strain evidence="12">cv. CM334</strain>
    </source>
</reference>
<dbReference type="FunFam" id="3.40.50.150:FF:000043">
    <property type="entry name" value="probable methyltransferase PMT3"/>
    <property type="match status" value="1"/>
</dbReference>
<dbReference type="GO" id="GO:0032259">
    <property type="term" value="P:methylation"/>
    <property type="evidence" value="ECO:0007669"/>
    <property type="project" value="UniProtKB-KW"/>
</dbReference>
<sequence length="324" mass="36627">MGGSISSNLLYLSRESFENSLLPSQGRSKTFPQIEWGKNIRVILDVGCGVASFDGYLLDINVITMSFAPKDDHEAQIQFARERGIPATFSVIGTQKLAFSDNAYDMIHCARCRVNWDGDEGKPLMELNRMLRPGGFFVWSATPVYRDDERDKKVWKAMVALTEAICWKEVKKTFFDSAGDGLVIYQKSVSSSCYENWRENNPLLCDQNNRSNSSWTAKRHNPAKILEFDNCRFAFHRDAVASSPLLPPRCSGSPFWSLLNPLRGCHDCKGCVAIVTRVTDERYHNREAPDRNSGTRVPGMGELDFITYVEHENALDYSISVEIL</sequence>
<dbReference type="PANTHER" id="PTHR10108:SF887">
    <property type="entry name" value="METHYLTRANSFERASE PMT22-RELATED"/>
    <property type="match status" value="1"/>
</dbReference>